<keyword evidence="6" id="KW-0233">DNA recombination</keyword>
<protein>
    <submittedName>
        <fullName evidence="10">Transposase, IS4 family</fullName>
    </submittedName>
</protein>
<evidence type="ECO:0000256" key="1">
    <source>
        <dbReference type="ARBA" id="ARBA00003544"/>
    </source>
</evidence>
<evidence type="ECO:0000256" key="8">
    <source>
        <dbReference type="SAM" id="MobiDB-lite"/>
    </source>
</evidence>
<dbReference type="eggNOG" id="COG3039">
    <property type="taxonomic scope" value="Bacteria"/>
</dbReference>
<evidence type="ECO:0000256" key="3">
    <source>
        <dbReference type="ARBA" id="ARBA00010075"/>
    </source>
</evidence>
<dbReference type="SUPFAM" id="SSF52540">
    <property type="entry name" value="P-loop containing nucleoside triphosphate hydrolases"/>
    <property type="match status" value="2"/>
</dbReference>
<evidence type="ECO:0000256" key="5">
    <source>
        <dbReference type="ARBA" id="ARBA00023125"/>
    </source>
</evidence>
<dbReference type="InterPro" id="IPR029063">
    <property type="entry name" value="SAM-dependent_MTases_sf"/>
</dbReference>
<dbReference type="PROSITE" id="PS51194">
    <property type="entry name" value="HELICASE_CTER"/>
    <property type="match status" value="1"/>
</dbReference>
<gene>
    <name evidence="10" type="ORF">GCWU000325_02304</name>
</gene>
<dbReference type="Proteomes" id="UP000003460">
    <property type="component" value="Unassembled WGS sequence"/>
</dbReference>
<comment type="similarity">
    <text evidence="3">Belongs to the transposase 11 family.</text>
</comment>
<dbReference type="EMBL" id="ACIJ02000026">
    <property type="protein sequence ID" value="EEX70820.1"/>
    <property type="molecule type" value="Genomic_DNA"/>
</dbReference>
<organism evidence="10 11">
    <name type="scientific">Alloprevotella tannerae ATCC 51259</name>
    <dbReference type="NCBI Taxonomy" id="626522"/>
    <lineage>
        <taxon>Bacteria</taxon>
        <taxon>Pseudomonadati</taxon>
        <taxon>Bacteroidota</taxon>
        <taxon>Bacteroidia</taxon>
        <taxon>Bacteroidales</taxon>
        <taxon>Prevotellaceae</taxon>
        <taxon>Alloprevotella</taxon>
    </lineage>
</organism>
<keyword evidence="7" id="KW-0175">Coiled coil</keyword>
<dbReference type="InterPro" id="IPR003356">
    <property type="entry name" value="DNA_methylase_A-5"/>
</dbReference>
<dbReference type="GO" id="GO:0008170">
    <property type="term" value="F:N-methyltransferase activity"/>
    <property type="evidence" value="ECO:0007669"/>
    <property type="project" value="InterPro"/>
</dbReference>
<dbReference type="InterPro" id="IPR052933">
    <property type="entry name" value="DNA_Protect_Modify"/>
</dbReference>
<name>C9LJ92_9BACT</name>
<dbReference type="InterPro" id="IPR047959">
    <property type="entry name" value="Transpos_IS5"/>
</dbReference>
<evidence type="ECO:0000313" key="11">
    <source>
        <dbReference type="Proteomes" id="UP000003460"/>
    </source>
</evidence>
<evidence type="ECO:0000256" key="6">
    <source>
        <dbReference type="ARBA" id="ARBA00023172"/>
    </source>
</evidence>
<dbReference type="GeneID" id="84576974"/>
<dbReference type="Pfam" id="PF02384">
    <property type="entry name" value="N6_Mtase"/>
    <property type="match status" value="1"/>
</dbReference>
<dbReference type="InterPro" id="IPR002559">
    <property type="entry name" value="Transposase_11"/>
</dbReference>
<keyword evidence="4" id="KW-0815">Transposition</keyword>
<dbReference type="eggNOG" id="COG0827">
    <property type="taxonomic scope" value="Bacteria"/>
</dbReference>
<evidence type="ECO:0000313" key="10">
    <source>
        <dbReference type="EMBL" id="EEX70820.1"/>
    </source>
</evidence>
<feature type="domain" description="Helicase C-terminal" evidence="9">
    <location>
        <begin position="1608"/>
        <end position="1788"/>
    </location>
</feature>
<evidence type="ECO:0000256" key="7">
    <source>
        <dbReference type="SAM" id="Coils"/>
    </source>
</evidence>
<dbReference type="CDD" id="cd02440">
    <property type="entry name" value="AdoMet_MTases"/>
    <property type="match status" value="1"/>
</dbReference>
<dbReference type="InterPro" id="IPR027417">
    <property type="entry name" value="P-loop_NTPase"/>
</dbReference>
<dbReference type="RefSeq" id="WP_006256088.1">
    <property type="nucleotide sequence ID" value="NZ_GG700643.1"/>
</dbReference>
<evidence type="ECO:0000256" key="2">
    <source>
        <dbReference type="ARBA" id="ARBA00006594"/>
    </source>
</evidence>
<dbReference type="PANTHER" id="PTHR41313">
    <property type="entry name" value="ADENINE-SPECIFIC METHYLTRANSFERASE"/>
    <property type="match status" value="1"/>
</dbReference>
<feature type="region of interest" description="Disordered" evidence="8">
    <location>
        <begin position="587"/>
        <end position="612"/>
    </location>
</feature>
<dbReference type="PANTHER" id="PTHR41313:SF1">
    <property type="entry name" value="DNA METHYLASE ADENINE-SPECIFIC DOMAIN-CONTAINING PROTEIN"/>
    <property type="match status" value="1"/>
</dbReference>
<dbReference type="SMART" id="SM00490">
    <property type="entry name" value="HELICc"/>
    <property type="match status" value="1"/>
</dbReference>
<dbReference type="OrthoDB" id="9815272at2"/>
<evidence type="ECO:0000256" key="4">
    <source>
        <dbReference type="ARBA" id="ARBA00022578"/>
    </source>
</evidence>
<dbReference type="GO" id="GO:0004803">
    <property type="term" value="F:transposase activity"/>
    <property type="evidence" value="ECO:0007669"/>
    <property type="project" value="InterPro"/>
</dbReference>
<comment type="similarity">
    <text evidence="2">Belongs to the N(4)/N(6)-methyltransferase family.</text>
</comment>
<keyword evidence="5" id="KW-0238">DNA-binding</keyword>
<feature type="coiled-coil region" evidence="7">
    <location>
        <begin position="1311"/>
        <end position="1367"/>
    </location>
</feature>
<dbReference type="Pfam" id="PF01609">
    <property type="entry name" value="DDE_Tnp_1"/>
    <property type="match status" value="1"/>
</dbReference>
<dbReference type="InterPro" id="IPR008490">
    <property type="entry name" value="Transposase_InsH_N"/>
</dbReference>
<dbReference type="NCBIfam" id="NF033581">
    <property type="entry name" value="transpos_IS5_4"/>
    <property type="match status" value="1"/>
</dbReference>
<dbReference type="HOGENOM" id="CLU_000181_9_1_10"/>
<comment type="function">
    <text evidence="1">Involved in the transposition of the insertion sequence IS5.</text>
</comment>
<dbReference type="InterPro" id="IPR021341">
    <property type="entry name" value="DUF2958"/>
</dbReference>
<dbReference type="Pfam" id="PF05598">
    <property type="entry name" value="DUF772"/>
    <property type="match status" value="1"/>
</dbReference>
<proteinExistence type="inferred from homology"/>
<feature type="region of interest" description="Disordered" evidence="8">
    <location>
        <begin position="704"/>
        <end position="756"/>
    </location>
</feature>
<dbReference type="eggNOG" id="COG4646">
    <property type="taxonomic scope" value="Bacteria"/>
</dbReference>
<evidence type="ECO:0000259" key="9">
    <source>
        <dbReference type="PROSITE" id="PS51194"/>
    </source>
</evidence>
<dbReference type="SUPFAM" id="SSF53335">
    <property type="entry name" value="S-adenosyl-L-methionine-dependent methyltransferases"/>
    <property type="match status" value="1"/>
</dbReference>
<dbReference type="Pfam" id="PF11171">
    <property type="entry name" value="DUF2958"/>
    <property type="match status" value="1"/>
</dbReference>
<reference evidence="10" key="1">
    <citation type="submission" date="2009-09" db="EMBL/GenBank/DDBJ databases">
        <authorList>
            <person name="Weinstock G."/>
            <person name="Sodergren E."/>
            <person name="Clifton S."/>
            <person name="Fulton L."/>
            <person name="Fulton B."/>
            <person name="Courtney L."/>
            <person name="Fronick C."/>
            <person name="Harrison M."/>
            <person name="Strong C."/>
            <person name="Farmer C."/>
            <person name="Delahaunty K."/>
            <person name="Markovic C."/>
            <person name="Hall O."/>
            <person name="Minx P."/>
            <person name="Tomlinson C."/>
            <person name="Mitreva M."/>
            <person name="Nelson J."/>
            <person name="Hou S."/>
            <person name="Wollam A."/>
            <person name="Pepin K.H."/>
            <person name="Johnson M."/>
            <person name="Bhonagiri V."/>
            <person name="Nash W.E."/>
            <person name="Warren W."/>
            <person name="Chinwalla A."/>
            <person name="Mardis E.R."/>
            <person name="Wilson R.K."/>
        </authorList>
    </citation>
    <scope>NUCLEOTIDE SEQUENCE [LARGE SCALE GENOMIC DNA]</scope>
    <source>
        <strain evidence="10">ATCC 51259</strain>
    </source>
</reference>
<dbReference type="GO" id="GO:0003677">
    <property type="term" value="F:DNA binding"/>
    <property type="evidence" value="ECO:0007669"/>
    <property type="project" value="UniProtKB-KW"/>
</dbReference>
<dbReference type="eggNOG" id="COG0553">
    <property type="taxonomic scope" value="Bacteria"/>
</dbReference>
<comment type="caution">
    <text evidence="10">The sequence shown here is derived from an EMBL/GenBank/DDBJ whole genome shotgun (WGS) entry which is preliminary data.</text>
</comment>
<dbReference type="InterPro" id="IPR001650">
    <property type="entry name" value="Helicase_C-like"/>
</dbReference>
<dbReference type="Pfam" id="PF00271">
    <property type="entry name" value="Helicase_C"/>
    <property type="match status" value="1"/>
</dbReference>
<keyword evidence="11" id="KW-1185">Reference proteome</keyword>
<dbReference type="Gene3D" id="3.40.50.150">
    <property type="entry name" value="Vaccinia Virus protein VP39"/>
    <property type="match status" value="1"/>
</dbReference>
<dbReference type="Gene3D" id="3.40.50.300">
    <property type="entry name" value="P-loop containing nucleotide triphosphate hydrolases"/>
    <property type="match status" value="2"/>
</dbReference>
<dbReference type="GO" id="GO:0006313">
    <property type="term" value="P:DNA transposition"/>
    <property type="evidence" value="ECO:0007669"/>
    <property type="project" value="InterPro"/>
</dbReference>
<sequence length="2321" mass="264788">MAYNKKSVLEANTEAIRVVLRLEKERREATEAEKSILRNYQGFGGLKCVLNRTDNPDDIRYWSKSEQNLFEPTQQLKQMIYREAVDANTAKRYWESIKASVLTSFYTDTRIVSAISDALVSTNLQVRRCLDPSAGMGAFAETFARQAGVVDAMEKDLLTARISQALHPYGKGNIFVHNEPFEAIGELEDKDKYDLVTSNIPFGDFMVYDREYNRGKDTLKRESTRTIHNYFFVKGLDCIKEGGLLAFITSQGVLDSPRNEAIRRYLMQNSRLISALRLPSGMFSDNAGTDVGSDLIVLQKQTSKEISEDIEQQFVETVSVPKEEGSSVVFKQNSLFVGDWKDISHRTVATERIMGTDPYGRPAWEYRFTGGIEEMAESLRTQLSLEMGQRIDRKLYETGIPMTKEEWQVRVNEILQKLGVTVQAEGKPQMLGTKEEDDTGAHNLMPDSIRKQLPKLYSTEKELIGDKVAYARYFFPMGAYTAYLLEYDPKSRIGFGAVTMGYGWELGNMSLDEMEGVKVRGLGIERDLYFSPKKLHEIAELEEIVRGQYTKEKVVAEEIKEEAITKTENEVKETVAIASENDTQIMENTVPNGETSPLQPSSPESAPQQLVSEQPSMTIEPAPEGVPALTLHHQYEQERLEIRTDIEAPREMNGQTIFFDDDHHPVVDNNMEDIGQPEQLSLFAPEEYSLWTREVTRVNNEIKDNSGTSQAHRPITKTVPQKSSESKMQKAATIPQRRTRGSRKAASSSPREPSLFDFMNEAEERKPQPIAEVRKEFDASPRPFLSSPDSHLRDGSIVVQKGQVGFLSDLKRHPTFNPMDLPYAQISRLKAYIEIRECYHRLYDYEANNQTEDKEEREKLNRLYDGYVLRWGYFNQKANADVIKMDATGVEMLFLERSKNGRYIKADIFDHPTAFSTTELTVAADPMEALGASLNKYGTVELDYMASLLPDMEESDIISSLEGRIYFNPEENTYEVADKFISGNVIEKAERIESWLLDHPDHEEAKQSLAALRAATPTSIPFADLDFNLGERWIPAKVYGRFASEFFGTDIDVSYHSNMDEYSIVCDRKNANIWRKYAVQGEFRSYDGINLLKNALHNTIPDINKSKEVTDRITGETKTIKVRDGQAIQMANAKIEEIRQGFVDWLGRTPDTFKQQLSDRYNRLFNCFVRPNFDGTHQTFPDLDLKRLGIADLYKSQKDAVWMLKTNGGGICDHEVGAGKTLIMCTAAYEMKRLGLANKPMIIGLKANVFDIADTFRKAYPNARILYPGKNDFNKQNRQRIFNDIKNNDWDCIILTHEQFGMIPQALEIQEAIIQKELDSVEENLEVLRMQGVDISRGMLKGLEKRKQTLEAKLQNIQDSIAERKDDAVDFKMMGIDHLFVDESHQFKNLMFNIRHDRVSGLGNPDGSQRALNMLFAIRTIQERSGKDLGATFLSGTTISNSLTELYLLFKYLRPQALEKQGINSFDAWAAVFAKKSTDYEFSITNDIIQKERFRTFIKVPELAAFYAEICDFRTAKDIGIDRPEKNEILHNIPPTPEQEVFIGKLMEFAKSGDATLLGRAPLSESEEKAKMLIATDYARKMSLDLRMIDENAYSDHIDNKASHCAKMLNDYYRKFDAQKGTQFVFSDLGTYKPGGDFNVYSEIKRKLVEDYHIPSYEIRFIQECKNEKAKKAMVDAMNRGDIRIIFGSTSMLGTGVNAQQRAVAIHHLDTPWRPSDLEQRNGRAVRKGNLIAKEFADNKVDVIIYAVERSLDSYKFNLLHNKQLFINQLKTNTLGSRTIDEGSMDEDSGMNFSEYVAVLSGNTDLLEKARLDKKITTLESERKNFLRERDAATGKLAEIESSVSFHTDKIKEAQSDLALFEKRVKRDEEGTPINKLTIKGVEDSTDIKIIAARLQEIDEKARTKGEYNKIGEIYGFSIMVKTESISKDLFDCSVNRFFVKGQESIYYTETSAKPLLQFVFLKYSLYLYRMKQKLSSPSFADLFLGQRKVKQTLFSQINTIIDWAPIRAIIEVAYTKGYKSTGRPSYDSLVLFKIELLRTWYGLSDGEVEDQVNDRLSFSRFAGLGMEDIVPDSTTVCRFRNILVEADLYDTLLEEFNRQLEAKGIIVKRGTIIDASITNTPRRPRGGKSYEVVEDRKEDENMEVSEKAMLKEVVKPNVDTEARWVKKMGKLHFGYKRHTVTDENGLVLAEETTAANESDMKHLETPLKKAKLPRKALVYADKGYDSMENKETLKRMKLKSRIMHKGTRGHEITERQQRINVAISKTRYKVERTFGSMHRWFGAGIARYVGLSKAHAQHIMESIAYNLYRTPGIIVSNSIR</sequence>
<dbReference type="STRING" id="626522.GCWU000325_02304"/>
<accession>C9LJ92</accession>